<evidence type="ECO:0000259" key="4">
    <source>
        <dbReference type="PROSITE" id="PS50932"/>
    </source>
</evidence>
<dbReference type="SMART" id="SM00354">
    <property type="entry name" value="HTH_LACI"/>
    <property type="match status" value="1"/>
</dbReference>
<proteinExistence type="predicted"/>
<dbReference type="Gene3D" id="3.40.50.2300">
    <property type="match status" value="2"/>
</dbReference>
<dbReference type="RefSeq" id="WP_184778590.1">
    <property type="nucleotide sequence ID" value="NZ_JACHMG010000001.1"/>
</dbReference>
<dbReference type="InterPro" id="IPR028082">
    <property type="entry name" value="Peripla_BP_I"/>
</dbReference>
<dbReference type="InterPro" id="IPR000843">
    <property type="entry name" value="HTH_LacI"/>
</dbReference>
<comment type="caution">
    <text evidence="5">The sequence shown here is derived from an EMBL/GenBank/DDBJ whole genome shotgun (WGS) entry which is preliminary data.</text>
</comment>
<dbReference type="Pfam" id="PF00356">
    <property type="entry name" value="LacI"/>
    <property type="match status" value="1"/>
</dbReference>
<dbReference type="PROSITE" id="PS50932">
    <property type="entry name" value="HTH_LACI_2"/>
    <property type="match status" value="1"/>
</dbReference>
<organism evidence="5 6">
    <name type="scientific">Amycolatopsis jiangsuensis</name>
    <dbReference type="NCBI Taxonomy" id="1181879"/>
    <lineage>
        <taxon>Bacteria</taxon>
        <taxon>Bacillati</taxon>
        <taxon>Actinomycetota</taxon>
        <taxon>Actinomycetes</taxon>
        <taxon>Pseudonocardiales</taxon>
        <taxon>Pseudonocardiaceae</taxon>
        <taxon>Amycolatopsis</taxon>
    </lineage>
</organism>
<dbReference type="CDD" id="cd01392">
    <property type="entry name" value="HTH_LacI"/>
    <property type="match status" value="1"/>
</dbReference>
<keyword evidence="3" id="KW-0804">Transcription</keyword>
<dbReference type="PANTHER" id="PTHR30146:SF109">
    <property type="entry name" value="HTH-TYPE TRANSCRIPTIONAL REGULATOR GALS"/>
    <property type="match status" value="1"/>
</dbReference>
<dbReference type="CDD" id="cd06285">
    <property type="entry name" value="PBP1_LacI-like"/>
    <property type="match status" value="1"/>
</dbReference>
<protein>
    <submittedName>
        <fullName evidence="5">LacI family transcriptional regulator</fullName>
    </submittedName>
</protein>
<dbReference type="PANTHER" id="PTHR30146">
    <property type="entry name" value="LACI-RELATED TRANSCRIPTIONAL REPRESSOR"/>
    <property type="match status" value="1"/>
</dbReference>
<feature type="domain" description="HTH lacI-type" evidence="4">
    <location>
        <begin position="13"/>
        <end position="68"/>
    </location>
</feature>
<dbReference type="EMBL" id="JACHMG010000001">
    <property type="protein sequence ID" value="MBB4683846.1"/>
    <property type="molecule type" value="Genomic_DNA"/>
</dbReference>
<dbReference type="Gene3D" id="1.10.260.40">
    <property type="entry name" value="lambda repressor-like DNA-binding domains"/>
    <property type="match status" value="1"/>
</dbReference>
<dbReference type="Pfam" id="PF13377">
    <property type="entry name" value="Peripla_BP_3"/>
    <property type="match status" value="1"/>
</dbReference>
<keyword evidence="6" id="KW-1185">Reference proteome</keyword>
<keyword evidence="2" id="KW-0238">DNA-binding</keyword>
<gene>
    <name evidence="5" type="ORF">BJY18_001331</name>
</gene>
<name>A0A840INB1_9PSEU</name>
<evidence type="ECO:0000313" key="5">
    <source>
        <dbReference type="EMBL" id="MBB4683846.1"/>
    </source>
</evidence>
<evidence type="ECO:0000256" key="1">
    <source>
        <dbReference type="ARBA" id="ARBA00023015"/>
    </source>
</evidence>
<dbReference type="SUPFAM" id="SSF47413">
    <property type="entry name" value="lambda repressor-like DNA-binding domains"/>
    <property type="match status" value="1"/>
</dbReference>
<evidence type="ECO:0000256" key="3">
    <source>
        <dbReference type="ARBA" id="ARBA00023163"/>
    </source>
</evidence>
<dbReference type="InterPro" id="IPR046335">
    <property type="entry name" value="LacI/GalR-like_sensor"/>
</dbReference>
<dbReference type="Proteomes" id="UP000581769">
    <property type="component" value="Unassembled WGS sequence"/>
</dbReference>
<dbReference type="InterPro" id="IPR010982">
    <property type="entry name" value="Lambda_DNA-bd_dom_sf"/>
</dbReference>
<dbReference type="GO" id="GO:0003700">
    <property type="term" value="F:DNA-binding transcription factor activity"/>
    <property type="evidence" value="ECO:0007669"/>
    <property type="project" value="TreeGrafter"/>
</dbReference>
<dbReference type="GO" id="GO:0000976">
    <property type="term" value="F:transcription cis-regulatory region binding"/>
    <property type="evidence" value="ECO:0007669"/>
    <property type="project" value="TreeGrafter"/>
</dbReference>
<sequence length="345" mass="37041">MAARRSSERTSPVTLEQLAREAGVHVSTVSRALRAEPVGVGPETVARIRELAHDLGYRRDPAAHALRTGHTRTIGVLVPRLTDVAMATIFDGIDETARLGGYDTVVANTHDDPEERRSRVESLLSMRVAGLVLADSRSDANVVAQLRRSRVPYVLVMRRLPKQVAVTTDDEQGGRLAAEHLLERGHRRVGVVAGDQAASTGVERTHGFRETFARAGHPVPAEYVVESGFGVSDGRRATEQILALPSRPTAIFAVNDFTAVGAMGAIRDAGLRVGQDVALVGYNDLDLAAELPVALTSVRSPLAEMGRVSARMLLDLVGGRRIASRRFAPTLSIRDSSLGHVVPPS</sequence>
<keyword evidence="1" id="KW-0805">Transcription regulation</keyword>
<evidence type="ECO:0000256" key="2">
    <source>
        <dbReference type="ARBA" id="ARBA00023125"/>
    </source>
</evidence>
<evidence type="ECO:0000313" key="6">
    <source>
        <dbReference type="Proteomes" id="UP000581769"/>
    </source>
</evidence>
<accession>A0A840INB1</accession>
<dbReference type="AlphaFoldDB" id="A0A840INB1"/>
<dbReference type="SUPFAM" id="SSF53822">
    <property type="entry name" value="Periplasmic binding protein-like I"/>
    <property type="match status" value="1"/>
</dbReference>
<reference evidence="5 6" key="1">
    <citation type="submission" date="2020-08" db="EMBL/GenBank/DDBJ databases">
        <title>Sequencing the genomes of 1000 actinobacteria strains.</title>
        <authorList>
            <person name="Klenk H.-P."/>
        </authorList>
    </citation>
    <scope>NUCLEOTIDE SEQUENCE [LARGE SCALE GENOMIC DNA]</scope>
    <source>
        <strain evidence="5 6">DSM 45859</strain>
    </source>
</reference>